<dbReference type="EMBL" id="GEDG01017979">
    <property type="protein sequence ID" value="JAP21187.1"/>
    <property type="molecule type" value="Transcribed_RNA"/>
</dbReference>
<feature type="region of interest" description="Disordered" evidence="1">
    <location>
        <begin position="1"/>
        <end position="23"/>
    </location>
</feature>
<feature type="compositionally biased region" description="Basic and acidic residues" evidence="1">
    <location>
        <begin position="51"/>
        <end position="60"/>
    </location>
</feature>
<evidence type="ECO:0000256" key="1">
    <source>
        <dbReference type="SAM" id="MobiDB-lite"/>
    </source>
</evidence>
<feature type="non-terminal residue" evidence="2">
    <location>
        <position position="1"/>
    </location>
</feature>
<evidence type="ECO:0000313" key="2">
    <source>
        <dbReference type="EMBL" id="JAP21187.1"/>
    </source>
</evidence>
<proteinExistence type="predicted"/>
<accession>A0A0V0HM14</accession>
<name>A0A0V0HM14_SOLCH</name>
<sequence length="68" mass="7795">LIQDTFSCTKVSPTQLNDDSRTNEVKKNKTQVYLIQDTFSCTKVSPTQLNDDSRTNEVKKNKTQVSRQ</sequence>
<feature type="compositionally biased region" description="Polar residues" evidence="1">
    <location>
        <begin position="1"/>
        <end position="17"/>
    </location>
</feature>
<reference evidence="2" key="1">
    <citation type="submission" date="2015-12" db="EMBL/GenBank/DDBJ databases">
        <title>Gene expression during late stages of embryo sac development: a critical building block for successful pollen-pistil interactions.</title>
        <authorList>
            <person name="Liu Y."/>
            <person name="Joly V."/>
            <person name="Sabar M."/>
            <person name="Matton D.P."/>
        </authorList>
    </citation>
    <scope>NUCLEOTIDE SEQUENCE</scope>
</reference>
<dbReference type="AlphaFoldDB" id="A0A0V0HM14"/>
<feature type="region of interest" description="Disordered" evidence="1">
    <location>
        <begin position="45"/>
        <end position="68"/>
    </location>
</feature>
<protein>
    <submittedName>
        <fullName evidence="2">Putative ovule protein</fullName>
    </submittedName>
</protein>
<organism evidence="2">
    <name type="scientific">Solanum chacoense</name>
    <name type="common">Chaco potato</name>
    <dbReference type="NCBI Taxonomy" id="4108"/>
    <lineage>
        <taxon>Eukaryota</taxon>
        <taxon>Viridiplantae</taxon>
        <taxon>Streptophyta</taxon>
        <taxon>Embryophyta</taxon>
        <taxon>Tracheophyta</taxon>
        <taxon>Spermatophyta</taxon>
        <taxon>Magnoliopsida</taxon>
        <taxon>eudicotyledons</taxon>
        <taxon>Gunneridae</taxon>
        <taxon>Pentapetalae</taxon>
        <taxon>asterids</taxon>
        <taxon>lamiids</taxon>
        <taxon>Solanales</taxon>
        <taxon>Solanaceae</taxon>
        <taxon>Solanoideae</taxon>
        <taxon>Solaneae</taxon>
        <taxon>Solanum</taxon>
    </lineage>
</organism>